<dbReference type="EMBL" id="FOFZ01000001">
    <property type="protein sequence ID" value="SEQ15996.1"/>
    <property type="molecule type" value="Genomic_DNA"/>
</dbReference>
<evidence type="ECO:0000256" key="3">
    <source>
        <dbReference type="ARBA" id="ARBA00012643"/>
    </source>
</evidence>
<evidence type="ECO:0000259" key="6">
    <source>
        <dbReference type="Pfam" id="PF01975"/>
    </source>
</evidence>
<evidence type="ECO:0000313" key="8">
    <source>
        <dbReference type="Proteomes" id="UP000183658"/>
    </source>
</evidence>
<evidence type="ECO:0000313" key="7">
    <source>
        <dbReference type="EMBL" id="SEQ15996.1"/>
    </source>
</evidence>
<dbReference type="AlphaFoldDB" id="A0A1H9DR39"/>
<proteinExistence type="inferred from homology"/>
<accession>A0A1H9DR39</accession>
<sequence>MDKAKPLILITNDDGVSAPGLRALIAVMAEIGDVLVVAPDKPQSGMGHAITTNSTLYLDKISKENDVIQEYSCSGTPVDCVN</sequence>
<dbReference type="InterPro" id="IPR036523">
    <property type="entry name" value="SurE-like_sf"/>
</dbReference>
<reference evidence="8" key="1">
    <citation type="submission" date="2016-10" db="EMBL/GenBank/DDBJ databases">
        <authorList>
            <person name="Varghese N."/>
            <person name="Submissions S."/>
        </authorList>
    </citation>
    <scope>NUCLEOTIDE SEQUENCE [LARGE SCALE GENOMIC DNA]</scope>
    <source>
        <strain evidence="8">DSM 15719</strain>
    </source>
</reference>
<evidence type="ECO:0000256" key="5">
    <source>
        <dbReference type="ARBA" id="ARBA00022801"/>
    </source>
</evidence>
<organism evidence="7 8">
    <name type="scientific">Flavobacterium frigoris</name>
    <dbReference type="NCBI Taxonomy" id="229204"/>
    <lineage>
        <taxon>Bacteria</taxon>
        <taxon>Pseudomonadati</taxon>
        <taxon>Bacteroidota</taxon>
        <taxon>Flavobacteriia</taxon>
        <taxon>Flavobacteriales</taxon>
        <taxon>Flavobacteriaceae</taxon>
        <taxon>Flavobacterium</taxon>
    </lineage>
</organism>
<dbReference type="PANTHER" id="PTHR30457">
    <property type="entry name" value="5'-NUCLEOTIDASE SURE"/>
    <property type="match status" value="1"/>
</dbReference>
<comment type="similarity">
    <text evidence="2">Belongs to the SurE nucleotidase family.</text>
</comment>
<evidence type="ECO:0000256" key="2">
    <source>
        <dbReference type="ARBA" id="ARBA00011062"/>
    </source>
</evidence>
<dbReference type="Pfam" id="PF01975">
    <property type="entry name" value="SurE"/>
    <property type="match status" value="1"/>
</dbReference>
<dbReference type="Proteomes" id="UP000183658">
    <property type="component" value="Unassembled WGS sequence"/>
</dbReference>
<dbReference type="Gene3D" id="3.40.1210.10">
    <property type="entry name" value="Survival protein SurE-like phosphatase/nucleotidase"/>
    <property type="match status" value="1"/>
</dbReference>
<protein>
    <recommendedName>
        <fullName evidence="3">5'-nucleotidase</fullName>
        <ecNumber evidence="3">3.1.3.5</ecNumber>
    </recommendedName>
</protein>
<comment type="catalytic activity">
    <reaction evidence="1">
        <text>a ribonucleoside 5'-phosphate + H2O = a ribonucleoside + phosphate</text>
        <dbReference type="Rhea" id="RHEA:12484"/>
        <dbReference type="ChEBI" id="CHEBI:15377"/>
        <dbReference type="ChEBI" id="CHEBI:18254"/>
        <dbReference type="ChEBI" id="CHEBI:43474"/>
        <dbReference type="ChEBI" id="CHEBI:58043"/>
        <dbReference type="EC" id="3.1.3.5"/>
    </reaction>
</comment>
<dbReference type="GO" id="GO:0046872">
    <property type="term" value="F:metal ion binding"/>
    <property type="evidence" value="ECO:0007669"/>
    <property type="project" value="UniProtKB-KW"/>
</dbReference>
<dbReference type="PANTHER" id="PTHR30457:SF0">
    <property type="entry name" value="PHOSPHATASE, PUTATIVE (AFU_ORTHOLOGUE AFUA_4G01070)-RELATED"/>
    <property type="match status" value="1"/>
</dbReference>
<keyword evidence="5" id="KW-0378">Hydrolase</keyword>
<dbReference type="InterPro" id="IPR030048">
    <property type="entry name" value="SurE"/>
</dbReference>
<dbReference type="InterPro" id="IPR002828">
    <property type="entry name" value="SurE-like_Pase/nucleotidase"/>
</dbReference>
<dbReference type="GO" id="GO:0008253">
    <property type="term" value="F:5'-nucleotidase activity"/>
    <property type="evidence" value="ECO:0007669"/>
    <property type="project" value="UniProtKB-EC"/>
</dbReference>
<dbReference type="EC" id="3.1.3.5" evidence="3"/>
<evidence type="ECO:0000256" key="1">
    <source>
        <dbReference type="ARBA" id="ARBA00000815"/>
    </source>
</evidence>
<keyword evidence="8" id="KW-1185">Reference proteome</keyword>
<name>A0A1H9DR39_FLAFI</name>
<evidence type="ECO:0000256" key="4">
    <source>
        <dbReference type="ARBA" id="ARBA00022723"/>
    </source>
</evidence>
<keyword evidence="4" id="KW-0479">Metal-binding</keyword>
<gene>
    <name evidence="7" type="ORF">SAMN05444355_101558</name>
</gene>
<dbReference type="SUPFAM" id="SSF64167">
    <property type="entry name" value="SurE-like"/>
    <property type="match status" value="1"/>
</dbReference>
<feature type="domain" description="Survival protein SurE-like phosphatase/nucleotidase" evidence="6">
    <location>
        <begin position="8"/>
        <end position="82"/>
    </location>
</feature>